<dbReference type="InterPro" id="IPR039013">
    <property type="entry name" value="YgiF"/>
</dbReference>
<dbReference type="PATRIC" id="fig|1698449.3.peg.1399"/>
<dbReference type="Pfam" id="PF01928">
    <property type="entry name" value="CYTH"/>
    <property type="match status" value="1"/>
</dbReference>
<dbReference type="InterPro" id="IPR033469">
    <property type="entry name" value="CYTH-like_dom_sf"/>
</dbReference>
<protein>
    <recommendedName>
        <fullName evidence="1">CYTH domain-containing protein</fullName>
    </recommendedName>
</protein>
<evidence type="ECO:0000259" key="1">
    <source>
        <dbReference type="PROSITE" id="PS51707"/>
    </source>
</evidence>
<proteinExistence type="predicted"/>
<dbReference type="Gene3D" id="2.40.320.10">
    <property type="entry name" value="Hypothetical Protein Pfu-838710-001"/>
    <property type="match status" value="1"/>
</dbReference>
<name>A0A0K1XE73_9GAMM</name>
<dbReference type="AlphaFoldDB" id="A0A0K1XE73"/>
<dbReference type="EMBL" id="CP012365">
    <property type="protein sequence ID" value="AKX59695.1"/>
    <property type="molecule type" value="Genomic_DNA"/>
</dbReference>
<dbReference type="Proteomes" id="UP000063953">
    <property type="component" value="Chromosome"/>
</dbReference>
<dbReference type="RefSeq" id="WP_053100867.1">
    <property type="nucleotide sequence ID" value="NZ_CP012365.1"/>
</dbReference>
<dbReference type="PROSITE" id="PS51707">
    <property type="entry name" value="CYTH"/>
    <property type="match status" value="1"/>
</dbReference>
<reference evidence="2 3" key="1">
    <citation type="journal article" date="2015" name="Genome Announc.">
        <title>Genome Sequences of Oblitimonas alkaliphila gen. nov. sp. nov. (Proposed), a Novel Bacterium of the Pseudomonadaceae Family.</title>
        <authorList>
            <person name="Lauer A.C."/>
            <person name="Nicholson A.C."/>
            <person name="Humrighouse B.W."/>
            <person name="Emery B."/>
            <person name="Drobish A."/>
            <person name="Juieng P."/>
            <person name="Loparev V."/>
            <person name="McQuiston J.R."/>
        </authorList>
    </citation>
    <scope>NUCLEOTIDE SEQUENCE [LARGE SCALE GENOMIC DNA]</scope>
    <source>
        <strain evidence="2 3">E5571</strain>
    </source>
</reference>
<dbReference type="GO" id="GO:0050355">
    <property type="term" value="F:inorganic triphosphate phosphatase activity"/>
    <property type="evidence" value="ECO:0007669"/>
    <property type="project" value="InterPro"/>
</dbReference>
<dbReference type="SUPFAM" id="SSF55154">
    <property type="entry name" value="CYTH-like phosphatases"/>
    <property type="match status" value="1"/>
</dbReference>
<sequence length="472" mass="53643">MAIETEIKLQTTLEGLQALRQSTVVAKLQKDTAWQTKQLNNQYFDTPDCRLAHSAVALRIRQDGQQLIQTLKTRGQSVAGLAARNEWEWPLTSEQLDLTRLDDSCWPIELNDLDKTQLQPIFRTDFSRELLELAFDYEGQPVVIELALDQGQVTTAQGSEAICEVELELRQGPAVALLIVAQQLAAEVVLLPFDVSKAERGYRLLGAEHYALRLAKLQLTQEQNLDQTIAACSGYLLGNSQRLAEHYRFTGQWKLFEQWLQQVAHLKAFLSSLGLAAPRKTTAHLRQQLESFIAQWQSQNQAGTQQQSVREQVAASFNEWLQQPAWGQFVLAMALWIEQLAWQVGRNAKGQRQGQALLVNWLSHFLQDELQALSVTDYLREPQRINEQQPRLARILVWLELAREQLPLAEIDQLLGSLRAIYSLSQTTEQWPSAEAAVASDELEQVVMTPAAQLIERLIELRRLSAWKQLVK</sequence>
<gene>
    <name evidence="2" type="ORF">AKN88_06965</name>
</gene>
<evidence type="ECO:0000313" key="2">
    <source>
        <dbReference type="EMBL" id="AKX59695.1"/>
    </source>
</evidence>
<keyword evidence="3" id="KW-1185">Reference proteome</keyword>
<dbReference type="CDD" id="cd07756">
    <property type="entry name" value="CYTH-like_Pase_CHAD"/>
    <property type="match status" value="1"/>
</dbReference>
<dbReference type="SMART" id="SM01118">
    <property type="entry name" value="CYTH"/>
    <property type="match status" value="1"/>
</dbReference>
<feature type="domain" description="CYTH" evidence="1">
    <location>
        <begin position="2"/>
        <end position="208"/>
    </location>
</feature>
<dbReference type="STRING" id="1697053.AKN87_09385"/>
<organism evidence="2 3">
    <name type="scientific">Thiopseudomonas alkaliphila</name>
    <dbReference type="NCBI Taxonomy" id="1697053"/>
    <lineage>
        <taxon>Bacteria</taxon>
        <taxon>Pseudomonadati</taxon>
        <taxon>Pseudomonadota</taxon>
        <taxon>Gammaproteobacteria</taxon>
        <taxon>Pseudomonadales</taxon>
        <taxon>Pseudomonadaceae</taxon>
        <taxon>Thiopseudomonas</taxon>
    </lineage>
</organism>
<dbReference type="GO" id="GO:0046872">
    <property type="term" value="F:metal ion binding"/>
    <property type="evidence" value="ECO:0007669"/>
    <property type="project" value="TreeGrafter"/>
</dbReference>
<dbReference type="PANTHER" id="PTHR39569:SF1">
    <property type="entry name" value="INORGANIC TRIPHOSPHATASE"/>
    <property type="match status" value="1"/>
</dbReference>
<dbReference type="InterPro" id="IPR023577">
    <property type="entry name" value="CYTH_domain"/>
</dbReference>
<accession>A0A0K1XE73</accession>
<dbReference type="PANTHER" id="PTHR39569">
    <property type="entry name" value="INORGANIC TRIPHOSPHATASE"/>
    <property type="match status" value="1"/>
</dbReference>
<evidence type="ECO:0000313" key="3">
    <source>
        <dbReference type="Proteomes" id="UP000063953"/>
    </source>
</evidence>